<dbReference type="OrthoDB" id="10250191at2759"/>
<sequence length="517" mass="58288">MFRFASSGRATVCAPRRCAYSRRNVSISSIDPAISGFVTKLAEKQPCFTAAASSVRIMQQPVEFYQCLLNMIRRAERRIFLSSLYIGAEEAELIDALYTSLRQRPTLQVRLHLDLNRSTRPGPGSTARLLLPLLREFPDRLHVSLFRSPKLKGVMAKVIPPRFNEGWGTWHPKIYGADDEVLLSGANLNTSYFSNRQDRYLHFSSQPRLAQYCLGFLQASSDFSYKLAPACTAQEGYTLLWEDGQTHPHHIENKAGRILATYQDSYRLGSACQLGYLDEADASDRHDVLVFPIIQAGQFDVREEERALAMLFSHLSRPAHSASGHNNDCYDGPLMDLTSGYFGLYRDYRDMVLQSNLRCRIIAASPTANGFYGSKGISGRIPEGYTLLEQRFMKSVRRVSREWKHEDENWTALRGPGVQLSEWGREGWTYHAKGIWLRPSPAADPFLTVFGSTNLNSRSSNLDTELSFMMVTSSSSLRQQLRAEIDGLRQHAHPWRGAERRVSLGTKALVAMVGGML</sequence>
<dbReference type="AlphaFoldDB" id="A0A0C3S9Z2"/>
<reference evidence="8 9" key="1">
    <citation type="journal article" date="2014" name="PLoS Genet.">
        <title>Analysis of the Phlebiopsis gigantea genome, transcriptome and secretome provides insight into its pioneer colonization strategies of wood.</title>
        <authorList>
            <person name="Hori C."/>
            <person name="Ishida T."/>
            <person name="Igarashi K."/>
            <person name="Samejima M."/>
            <person name="Suzuki H."/>
            <person name="Master E."/>
            <person name="Ferreira P."/>
            <person name="Ruiz-Duenas F.J."/>
            <person name="Held B."/>
            <person name="Canessa P."/>
            <person name="Larrondo L.F."/>
            <person name="Schmoll M."/>
            <person name="Druzhinina I.S."/>
            <person name="Kubicek C.P."/>
            <person name="Gaskell J.A."/>
            <person name="Kersten P."/>
            <person name="St John F."/>
            <person name="Glasner J."/>
            <person name="Sabat G."/>
            <person name="Splinter BonDurant S."/>
            <person name="Syed K."/>
            <person name="Yadav J."/>
            <person name="Mgbeahuruike A.C."/>
            <person name="Kovalchuk A."/>
            <person name="Asiegbu F.O."/>
            <person name="Lackner G."/>
            <person name="Hoffmeister D."/>
            <person name="Rencoret J."/>
            <person name="Gutierrez A."/>
            <person name="Sun H."/>
            <person name="Lindquist E."/>
            <person name="Barry K."/>
            <person name="Riley R."/>
            <person name="Grigoriev I.V."/>
            <person name="Henrissat B."/>
            <person name="Kues U."/>
            <person name="Berka R.M."/>
            <person name="Martinez A.T."/>
            <person name="Covert S.F."/>
            <person name="Blanchette R.A."/>
            <person name="Cullen D."/>
        </authorList>
    </citation>
    <scope>NUCLEOTIDE SEQUENCE [LARGE SCALE GENOMIC DNA]</scope>
    <source>
        <strain evidence="8 9">11061_1 CR5-6</strain>
    </source>
</reference>
<dbReference type="GO" id="GO:0005739">
    <property type="term" value="C:mitochondrion"/>
    <property type="evidence" value="ECO:0007669"/>
    <property type="project" value="UniProtKB-SubCell"/>
</dbReference>
<evidence type="ECO:0000256" key="4">
    <source>
        <dbReference type="ARBA" id="ARBA00023098"/>
    </source>
</evidence>
<keyword evidence="7" id="KW-0547">Nucleotide-binding</keyword>
<dbReference type="Gene3D" id="3.30.870.10">
    <property type="entry name" value="Endonuclease Chain A"/>
    <property type="match status" value="2"/>
</dbReference>
<proteinExistence type="inferred from homology"/>
<dbReference type="InterPro" id="IPR016270">
    <property type="entry name" value="PGS1"/>
</dbReference>
<comment type="pathway">
    <text evidence="7">Phospholipid metabolism; phosphatidylglycerol biosynthesis; phosphatidylglycerol from CDP-diacylglycerol: step 1/2.</text>
</comment>
<evidence type="ECO:0000256" key="6">
    <source>
        <dbReference type="ARBA" id="ARBA00023264"/>
    </source>
</evidence>
<dbReference type="EMBL" id="KN840475">
    <property type="protein sequence ID" value="KIP08727.1"/>
    <property type="molecule type" value="Genomic_DNA"/>
</dbReference>
<dbReference type="GO" id="GO:0008444">
    <property type="term" value="F:CDP-diacylglycerol-glycerol-3-phosphate 3-phosphatidyltransferase activity"/>
    <property type="evidence" value="ECO:0007669"/>
    <property type="project" value="UniProtKB-EC"/>
</dbReference>
<dbReference type="GO" id="GO:0005524">
    <property type="term" value="F:ATP binding"/>
    <property type="evidence" value="ECO:0007669"/>
    <property type="project" value="UniProtKB-KW"/>
</dbReference>
<keyword evidence="7" id="KW-0067">ATP-binding</keyword>
<comment type="function">
    <text evidence="7">Functions in the biosynthesis of the anionic phospholipids phosphatidylglycerol and cardiolipin.</text>
</comment>
<comment type="catalytic activity">
    <reaction evidence="7">
        <text>a CDP-1,2-diacyl-sn-glycerol + sn-glycerol 3-phosphate = a 1,2-diacyl-sn-glycero-3-phospho-(1'-sn-glycero-3'-phosphate) + CMP + H(+)</text>
        <dbReference type="Rhea" id="RHEA:12593"/>
        <dbReference type="ChEBI" id="CHEBI:15378"/>
        <dbReference type="ChEBI" id="CHEBI:57597"/>
        <dbReference type="ChEBI" id="CHEBI:58332"/>
        <dbReference type="ChEBI" id="CHEBI:60110"/>
        <dbReference type="ChEBI" id="CHEBI:60377"/>
        <dbReference type="EC" id="2.7.8.5"/>
    </reaction>
</comment>
<keyword evidence="4 7" id="KW-0443">Lipid metabolism</keyword>
<dbReference type="PANTHER" id="PTHR12586">
    <property type="entry name" value="CDP-DIACYLGLYCEROL--SERINE O-PHOSPHATIDYLTRANSFERASE"/>
    <property type="match status" value="1"/>
</dbReference>
<accession>A0A0C3S9Z2</accession>
<dbReference type="CDD" id="cd09135">
    <property type="entry name" value="PLDc_PGS1_euk_1"/>
    <property type="match status" value="1"/>
</dbReference>
<evidence type="ECO:0000313" key="9">
    <source>
        <dbReference type="Proteomes" id="UP000053257"/>
    </source>
</evidence>
<gene>
    <name evidence="8" type="ORF">PHLGIDRAFT_363007</name>
</gene>
<dbReference type="EC" id="2.7.8.5" evidence="7"/>
<comment type="subcellular location">
    <subcellularLocation>
        <location evidence="7">Mitochondrion</location>
    </subcellularLocation>
</comment>
<keyword evidence="3" id="KW-0677">Repeat</keyword>
<evidence type="ECO:0000256" key="2">
    <source>
        <dbReference type="ARBA" id="ARBA00022679"/>
    </source>
</evidence>
<dbReference type="PIRSF" id="PIRSF000850">
    <property type="entry name" value="Phospholipase_D_PSS"/>
    <property type="match status" value="1"/>
</dbReference>
<evidence type="ECO:0000256" key="7">
    <source>
        <dbReference type="RuleBase" id="RU365024"/>
    </source>
</evidence>
<name>A0A0C3S9Z2_PHLG1</name>
<evidence type="ECO:0000313" key="8">
    <source>
        <dbReference type="EMBL" id="KIP08727.1"/>
    </source>
</evidence>
<dbReference type="PANTHER" id="PTHR12586:SF1">
    <property type="entry name" value="CDP-DIACYLGLYCEROL--GLYCEROL-3-PHOSPHATE 3-PHOSPHATIDYLTRANSFERASE, MITOCHONDRIAL"/>
    <property type="match status" value="1"/>
</dbReference>
<keyword evidence="9" id="KW-1185">Reference proteome</keyword>
<dbReference type="CDD" id="cd09137">
    <property type="entry name" value="PLDc_PGS1_euk_2"/>
    <property type="match status" value="1"/>
</dbReference>
<evidence type="ECO:0000256" key="1">
    <source>
        <dbReference type="ARBA" id="ARBA00022516"/>
    </source>
</evidence>
<evidence type="ECO:0000256" key="3">
    <source>
        <dbReference type="ARBA" id="ARBA00022737"/>
    </source>
</evidence>
<dbReference type="STRING" id="745531.A0A0C3S9Z2"/>
<dbReference type="GO" id="GO:0032049">
    <property type="term" value="P:cardiolipin biosynthetic process"/>
    <property type="evidence" value="ECO:0007669"/>
    <property type="project" value="InterPro"/>
</dbReference>
<organism evidence="8 9">
    <name type="scientific">Phlebiopsis gigantea (strain 11061_1 CR5-6)</name>
    <name type="common">White-rot fungus</name>
    <name type="synonym">Peniophora gigantea</name>
    <dbReference type="NCBI Taxonomy" id="745531"/>
    <lineage>
        <taxon>Eukaryota</taxon>
        <taxon>Fungi</taxon>
        <taxon>Dikarya</taxon>
        <taxon>Basidiomycota</taxon>
        <taxon>Agaricomycotina</taxon>
        <taxon>Agaricomycetes</taxon>
        <taxon>Polyporales</taxon>
        <taxon>Phanerochaetaceae</taxon>
        <taxon>Phlebiopsis</taxon>
    </lineage>
</organism>
<dbReference type="SUPFAM" id="SSF56024">
    <property type="entry name" value="Phospholipase D/nuclease"/>
    <property type="match status" value="1"/>
</dbReference>
<dbReference type="Proteomes" id="UP000053257">
    <property type="component" value="Unassembled WGS sequence"/>
</dbReference>
<keyword evidence="6 7" id="KW-1208">Phospholipid metabolism</keyword>
<dbReference type="HOGENOM" id="CLU_030471_1_0_1"/>
<evidence type="ECO:0000256" key="5">
    <source>
        <dbReference type="ARBA" id="ARBA00023209"/>
    </source>
</evidence>
<keyword evidence="7" id="KW-0496">Mitochondrion</keyword>
<comment type="similarity">
    <text evidence="7">Belongs to the CDP-alcohol phosphatidyltransferase class-II family.</text>
</comment>
<keyword evidence="5 7" id="KW-0594">Phospholipid biosynthesis</keyword>
<protein>
    <recommendedName>
        <fullName evidence="7">CDP-diacylglycerol--glycerol-3-phosphate 3-phosphatidyltransferase</fullName>
        <ecNumber evidence="7">2.7.8.5</ecNumber>
    </recommendedName>
</protein>
<keyword evidence="1 7" id="KW-0444">Lipid biosynthesis</keyword>
<dbReference type="UniPathway" id="UPA00084">
    <property type="reaction ID" value="UER00503"/>
</dbReference>
<keyword evidence="2 7" id="KW-0808">Transferase</keyword>